<dbReference type="PANTHER" id="PTHR45902">
    <property type="entry name" value="LATROPHILIN RECEPTOR-LIKE PROTEIN A"/>
    <property type="match status" value="1"/>
</dbReference>
<evidence type="ECO:0000313" key="4">
    <source>
        <dbReference type="Proteomes" id="UP001152795"/>
    </source>
</evidence>
<keyword evidence="2" id="KW-0812">Transmembrane</keyword>
<protein>
    <submittedName>
        <fullName evidence="3">Uncharacterized protein</fullName>
    </submittedName>
</protein>
<feature type="region of interest" description="Disordered" evidence="1">
    <location>
        <begin position="68"/>
        <end position="89"/>
    </location>
</feature>
<dbReference type="Proteomes" id="UP001152795">
    <property type="component" value="Unassembled WGS sequence"/>
</dbReference>
<feature type="transmembrane region" description="Helical" evidence="2">
    <location>
        <begin position="756"/>
        <end position="778"/>
    </location>
</feature>
<dbReference type="PROSITE" id="PS51257">
    <property type="entry name" value="PROKAR_LIPOPROTEIN"/>
    <property type="match status" value="1"/>
</dbReference>
<feature type="compositionally biased region" description="Basic and acidic residues" evidence="1">
    <location>
        <begin position="76"/>
        <end position="89"/>
    </location>
</feature>
<dbReference type="OrthoDB" id="6134459at2759"/>
<comment type="caution">
    <text evidence="3">The sequence shown here is derived from an EMBL/GenBank/DDBJ whole genome shotgun (WGS) entry which is preliminary data.</text>
</comment>
<feature type="transmembrane region" description="Helical" evidence="2">
    <location>
        <begin position="9"/>
        <end position="29"/>
    </location>
</feature>
<dbReference type="EMBL" id="CACRXK020013160">
    <property type="protein sequence ID" value="CAB4024663.1"/>
    <property type="molecule type" value="Genomic_DNA"/>
</dbReference>
<dbReference type="InterPro" id="IPR053231">
    <property type="entry name" value="GPCR_LN-TM7"/>
</dbReference>
<feature type="transmembrane region" description="Helical" evidence="2">
    <location>
        <begin position="799"/>
        <end position="819"/>
    </location>
</feature>
<feature type="transmembrane region" description="Helical" evidence="2">
    <location>
        <begin position="831"/>
        <end position="850"/>
    </location>
</feature>
<organism evidence="3 4">
    <name type="scientific">Paramuricea clavata</name>
    <name type="common">Red gorgonian</name>
    <name type="synonym">Violescent sea-whip</name>
    <dbReference type="NCBI Taxonomy" id="317549"/>
    <lineage>
        <taxon>Eukaryota</taxon>
        <taxon>Metazoa</taxon>
        <taxon>Cnidaria</taxon>
        <taxon>Anthozoa</taxon>
        <taxon>Octocorallia</taxon>
        <taxon>Malacalcyonacea</taxon>
        <taxon>Plexauridae</taxon>
        <taxon>Paramuricea</taxon>
    </lineage>
</organism>
<reference evidence="3" key="1">
    <citation type="submission" date="2020-04" db="EMBL/GenBank/DDBJ databases">
        <authorList>
            <person name="Alioto T."/>
            <person name="Alioto T."/>
            <person name="Gomez Garrido J."/>
        </authorList>
    </citation>
    <scope>NUCLEOTIDE SEQUENCE</scope>
    <source>
        <strain evidence="3">A484AB</strain>
    </source>
</reference>
<feature type="compositionally biased region" description="Basic and acidic residues" evidence="1">
    <location>
        <begin position="32"/>
        <end position="50"/>
    </location>
</feature>
<dbReference type="AlphaFoldDB" id="A0A6S7K933"/>
<feature type="transmembrane region" description="Helical" evidence="2">
    <location>
        <begin position="621"/>
        <end position="642"/>
    </location>
</feature>
<accession>A0A6S7K933</accession>
<sequence>MVRGFSFQLLYRVVFFSFCLIFACFYHGGGSEYDRREDKTEPNKLKDEFNGKPLNVDVSLERDKYDPKLTGNAKQIDGEDTKKETDLSKMAKKGTVMKTIRSDRIRKSPEPHFLTPSPPEVKVPGQESTITSRLSETKWQNNDRKNISSLETQIFRQNDLRGTAKRETFASLTTQHLRNRREIDAISENKVGPTKCANFTFTIKYEDEYKVWNNFSMMYRERMYHYNEYRITDDGVQVCYAPVPFIQQKWQNFIAHEKKMTVFTHCNVSVDGFYFENYTLFKNFTVFFHPTEQNFTRQNYGVIFGHFAICSAKLSLSCNDDLVKVKYGDQYNVLQNFWLFYNNKMYDYSEYRFGNEGLVMCASNDSRIRAIWRTRNSWEKFKDRYKCYIYSYHLLHYAVNKQFTVYSTVSGQFFTRNDYAVIDGKPNVCITKLRPESKEYTQEDLLMCNDSIINIKYDDEYKVRTDFSILYKNKVYDYAEYRVLNDGINICNSTDNYVRNIWKVRNKLVKGTIHRKTCNLPILIDVGMIPRKFYTIRNDFSILILPTDQVITKYDYGVFEGKLIICKEKIMFYNLALGLQGIPPGGISILCAVALSIICVLLLLIVYCMLPEMRTLPGLNLMSLSFAVLLLLTYTAAFVSLYLRVDQLVNIPCDRIEITERFIMYSVIMNAVVNIYHLRKTFCGNTLVKCNTLVKSDENKWKTFLKYSVFSWGVPVIIIIVYIVLVKKDVLRFQVDITGCVMGNNPPLWLAVMEKYSLPVCLGLSIAVMFSFTAYRISQKLKASSGIAQKSNIVKKRNSFVILLKLSTTTAISLGPLLFENIHFDFDIKMGLFTVAFLSGVYIGVAFVFTRKNYRLLKKKYFPAKKKPVK</sequence>
<feature type="region of interest" description="Disordered" evidence="1">
    <location>
        <begin position="32"/>
        <end position="51"/>
    </location>
</feature>
<keyword evidence="4" id="KW-1185">Reference proteome</keyword>
<evidence type="ECO:0000256" key="2">
    <source>
        <dbReference type="SAM" id="Phobius"/>
    </source>
</evidence>
<name>A0A6S7K933_PARCT</name>
<keyword evidence="2" id="KW-1133">Transmembrane helix</keyword>
<evidence type="ECO:0000256" key="1">
    <source>
        <dbReference type="SAM" id="MobiDB-lite"/>
    </source>
</evidence>
<feature type="transmembrane region" description="Helical" evidence="2">
    <location>
        <begin position="704"/>
        <end position="725"/>
    </location>
</feature>
<dbReference type="Gene3D" id="1.20.1070.10">
    <property type="entry name" value="Rhodopsin 7-helix transmembrane proteins"/>
    <property type="match status" value="1"/>
</dbReference>
<keyword evidence="2" id="KW-0472">Membrane</keyword>
<proteinExistence type="predicted"/>
<gene>
    <name evidence="3" type="ORF">PACLA_8A020765</name>
</gene>
<evidence type="ECO:0000313" key="3">
    <source>
        <dbReference type="EMBL" id="CAB4024663.1"/>
    </source>
</evidence>
<feature type="transmembrane region" description="Helical" evidence="2">
    <location>
        <begin position="587"/>
        <end position="609"/>
    </location>
</feature>
<feature type="region of interest" description="Disordered" evidence="1">
    <location>
        <begin position="108"/>
        <end position="127"/>
    </location>
</feature>
<dbReference type="PANTHER" id="PTHR45902:SF1">
    <property type="entry name" value="LATROPHILIN RECEPTOR-LIKE PROTEIN A"/>
    <property type="match status" value="1"/>
</dbReference>
<feature type="transmembrane region" description="Helical" evidence="2">
    <location>
        <begin position="662"/>
        <end position="679"/>
    </location>
</feature>